<reference evidence="2" key="1">
    <citation type="submission" date="2022-06" db="EMBL/GenBank/DDBJ databases">
        <title>Uncovering the hologenomic basis of an extraordinary plant invasion.</title>
        <authorList>
            <person name="Bieker V.C."/>
            <person name="Martin M.D."/>
            <person name="Gilbert T."/>
            <person name="Hodgins K."/>
            <person name="Battlay P."/>
            <person name="Petersen B."/>
            <person name="Wilson J."/>
        </authorList>
    </citation>
    <scope>NUCLEOTIDE SEQUENCE</scope>
    <source>
        <strain evidence="2">AA19_3_7</strain>
        <tissue evidence="2">Leaf</tissue>
    </source>
</reference>
<evidence type="ECO:0000313" key="2">
    <source>
        <dbReference type="EMBL" id="KAI7736235.1"/>
    </source>
</evidence>
<evidence type="ECO:0008006" key="4">
    <source>
        <dbReference type="Google" id="ProtNLM"/>
    </source>
</evidence>
<comment type="caution">
    <text evidence="2">The sequence shown here is derived from an EMBL/GenBank/DDBJ whole genome shotgun (WGS) entry which is preliminary data.</text>
</comment>
<dbReference type="PROSITE" id="PS50896">
    <property type="entry name" value="LISH"/>
    <property type="match status" value="1"/>
</dbReference>
<dbReference type="Proteomes" id="UP001206925">
    <property type="component" value="Unassembled WGS sequence"/>
</dbReference>
<keyword evidence="3" id="KW-1185">Reference proteome</keyword>
<dbReference type="GO" id="GO:0003714">
    <property type="term" value="F:transcription corepressor activity"/>
    <property type="evidence" value="ECO:0007669"/>
    <property type="project" value="InterPro"/>
</dbReference>
<name>A0AAD5C7N1_AMBAR</name>
<accession>A0AAD5C7N1</accession>
<dbReference type="PANTHER" id="PTHR44376">
    <property type="entry name" value="TRANSCRIPTIONAL REGULATOR OF FILAMENTOUS GROWTH FLO8"/>
    <property type="match status" value="1"/>
</dbReference>
<dbReference type="InterPro" id="IPR044716">
    <property type="entry name" value="LEUNIG-like"/>
</dbReference>
<sequence length="219" mass="24179">MSDDMNQCFNVYFRLQVFMLDYIRKSGMNQTAEIFAREAGITDADCGLDVADGFLRDWWGVFWDHFTSKTHAAGSNAAEVIPESSDQAQAHSQTQSQAVGQVQGHADALSRAQAEIQAWTLANNGMLGFDPFASTLGQIWGQQYYANNVNMLSEPILASTLNDDQLGVLPGYVTADFHPGWAFPSTTPRLNMDEIPQRSRRRVNRPGNRTGKTNGSNPA</sequence>
<dbReference type="PANTHER" id="PTHR44376:SF8">
    <property type="entry name" value="TRANSCRIPTIONAL COREPRESSOR LEUNIG-LIKE"/>
    <property type="match status" value="1"/>
</dbReference>
<feature type="region of interest" description="Disordered" evidence="1">
    <location>
        <begin position="82"/>
        <end position="102"/>
    </location>
</feature>
<dbReference type="EMBL" id="JAMZMK010009328">
    <property type="protein sequence ID" value="KAI7736235.1"/>
    <property type="molecule type" value="Genomic_DNA"/>
</dbReference>
<proteinExistence type="predicted"/>
<gene>
    <name evidence="2" type="ORF">M8C21_022685</name>
</gene>
<dbReference type="AlphaFoldDB" id="A0AAD5C7N1"/>
<feature type="compositionally biased region" description="Polar residues" evidence="1">
    <location>
        <begin position="210"/>
        <end position="219"/>
    </location>
</feature>
<feature type="region of interest" description="Disordered" evidence="1">
    <location>
        <begin position="199"/>
        <end position="219"/>
    </location>
</feature>
<protein>
    <recommendedName>
        <fullName evidence="4">LisH domain-containing protein</fullName>
    </recommendedName>
</protein>
<evidence type="ECO:0000256" key="1">
    <source>
        <dbReference type="SAM" id="MobiDB-lite"/>
    </source>
</evidence>
<organism evidence="2 3">
    <name type="scientific">Ambrosia artemisiifolia</name>
    <name type="common">Common ragweed</name>
    <dbReference type="NCBI Taxonomy" id="4212"/>
    <lineage>
        <taxon>Eukaryota</taxon>
        <taxon>Viridiplantae</taxon>
        <taxon>Streptophyta</taxon>
        <taxon>Embryophyta</taxon>
        <taxon>Tracheophyta</taxon>
        <taxon>Spermatophyta</taxon>
        <taxon>Magnoliopsida</taxon>
        <taxon>eudicotyledons</taxon>
        <taxon>Gunneridae</taxon>
        <taxon>Pentapetalae</taxon>
        <taxon>asterids</taxon>
        <taxon>campanulids</taxon>
        <taxon>Asterales</taxon>
        <taxon>Asteraceae</taxon>
        <taxon>Asteroideae</taxon>
        <taxon>Heliantheae alliance</taxon>
        <taxon>Heliantheae</taxon>
        <taxon>Ambrosia</taxon>
    </lineage>
</organism>
<feature type="compositionally biased region" description="Low complexity" evidence="1">
    <location>
        <begin position="84"/>
        <end position="98"/>
    </location>
</feature>
<dbReference type="InterPro" id="IPR006594">
    <property type="entry name" value="LisH"/>
</dbReference>
<evidence type="ECO:0000313" key="3">
    <source>
        <dbReference type="Proteomes" id="UP001206925"/>
    </source>
</evidence>